<feature type="compositionally biased region" description="Gly residues" evidence="16">
    <location>
        <begin position="1"/>
        <end position="10"/>
    </location>
</feature>
<dbReference type="FunFam" id="1.10.150.50:FF:000008">
    <property type="entry name" value="Neurabin-1 isoform 1-like protein"/>
    <property type="match status" value="1"/>
</dbReference>
<feature type="compositionally biased region" description="Basic and acidic residues" evidence="16">
    <location>
        <begin position="1054"/>
        <end position="1067"/>
    </location>
</feature>
<feature type="compositionally biased region" description="Basic and acidic residues" evidence="16">
    <location>
        <begin position="1307"/>
        <end position="1325"/>
    </location>
</feature>
<evidence type="ECO:0000313" key="20">
    <source>
        <dbReference type="Proteomes" id="UP000694580"/>
    </source>
</evidence>
<dbReference type="SMART" id="SM00454">
    <property type="entry name" value="SAM"/>
    <property type="match status" value="1"/>
</dbReference>
<feature type="compositionally biased region" description="Basic and acidic residues" evidence="16">
    <location>
        <begin position="1139"/>
        <end position="1149"/>
    </location>
</feature>
<dbReference type="CDD" id="cd06790">
    <property type="entry name" value="PDZ_neurabin-like"/>
    <property type="match status" value="1"/>
</dbReference>
<proteinExistence type="predicted"/>
<keyword evidence="4" id="KW-0597">Phosphoprotein</keyword>
<evidence type="ECO:0000256" key="1">
    <source>
        <dbReference type="ARBA" id="ARBA00004245"/>
    </source>
</evidence>
<evidence type="ECO:0000256" key="5">
    <source>
        <dbReference type="ARBA" id="ARBA00022782"/>
    </source>
</evidence>
<keyword evidence="7" id="KW-0770">Synapse</keyword>
<feature type="region of interest" description="Disordered" evidence="16">
    <location>
        <begin position="487"/>
        <end position="531"/>
    </location>
</feature>
<dbReference type="InterPro" id="IPR043446">
    <property type="entry name" value="Neurabin-like"/>
</dbReference>
<comment type="subcellular location">
    <subcellularLocation>
        <location evidence="1">Cytoplasm</location>
        <location evidence="1">Cytoskeleton</location>
    </subcellularLocation>
    <subcellularLocation>
        <location evidence="11">Synapse</location>
    </subcellularLocation>
</comment>
<feature type="compositionally biased region" description="Basic and acidic residues" evidence="16">
    <location>
        <begin position="1290"/>
        <end position="1299"/>
    </location>
</feature>
<dbReference type="InterPro" id="IPR001660">
    <property type="entry name" value="SAM"/>
</dbReference>
<evidence type="ECO:0000256" key="6">
    <source>
        <dbReference type="ARBA" id="ARBA00022902"/>
    </source>
</evidence>
<evidence type="ECO:0000256" key="11">
    <source>
        <dbReference type="ARBA" id="ARBA00034103"/>
    </source>
</evidence>
<dbReference type="PROSITE" id="PS50105">
    <property type="entry name" value="SAM_DOMAIN"/>
    <property type="match status" value="1"/>
</dbReference>
<dbReference type="RefSeq" id="XP_028837916.1">
    <property type="nucleotide sequence ID" value="XM_028982083.1"/>
</dbReference>
<dbReference type="Pfam" id="PF07647">
    <property type="entry name" value="SAM_2"/>
    <property type="match status" value="1"/>
</dbReference>
<feature type="compositionally biased region" description="Basic residues" evidence="16">
    <location>
        <begin position="948"/>
        <end position="957"/>
    </location>
</feature>
<feature type="compositionally biased region" description="Low complexity" evidence="16">
    <location>
        <begin position="1112"/>
        <end position="1131"/>
    </location>
</feature>
<dbReference type="GeneID" id="114791326"/>
<evidence type="ECO:0000256" key="13">
    <source>
        <dbReference type="ARBA" id="ARBA00076637"/>
    </source>
</evidence>
<evidence type="ECO:0000256" key="4">
    <source>
        <dbReference type="ARBA" id="ARBA00022553"/>
    </source>
</evidence>
<dbReference type="GO" id="GO:0031175">
    <property type="term" value="P:neuron projection development"/>
    <property type="evidence" value="ECO:0007669"/>
    <property type="project" value="TreeGrafter"/>
</dbReference>
<dbReference type="GeneTree" id="ENSGT00940000164127"/>
<feature type="compositionally biased region" description="Acidic residues" evidence="16">
    <location>
        <begin position="457"/>
        <end position="466"/>
    </location>
</feature>
<keyword evidence="10" id="KW-0206">Cytoskeleton</keyword>
<feature type="compositionally biased region" description="Acidic residues" evidence="16">
    <location>
        <begin position="324"/>
        <end position="344"/>
    </location>
</feature>
<dbReference type="GO" id="GO:0014069">
    <property type="term" value="C:postsynaptic density"/>
    <property type="evidence" value="ECO:0007669"/>
    <property type="project" value="TreeGrafter"/>
</dbReference>
<dbReference type="PANTHER" id="PTHR16154">
    <property type="entry name" value="NEURABIN"/>
    <property type="match status" value="1"/>
</dbReference>
<dbReference type="GO" id="GO:0015629">
    <property type="term" value="C:actin cytoskeleton"/>
    <property type="evidence" value="ECO:0007669"/>
    <property type="project" value="TreeGrafter"/>
</dbReference>
<keyword evidence="3" id="KW-0963">Cytoplasm</keyword>
<feature type="region of interest" description="Disordered" evidence="16">
    <location>
        <begin position="134"/>
        <end position="173"/>
    </location>
</feature>
<reference evidence="19" key="3">
    <citation type="submission" date="2025-09" db="UniProtKB">
        <authorList>
            <consortium name="Ensembl"/>
        </authorList>
    </citation>
    <scope>IDENTIFICATION</scope>
</reference>
<name>A0AAY4ENL8_9TELE</name>
<feature type="compositionally biased region" description="Low complexity" evidence="16">
    <location>
        <begin position="51"/>
        <end position="61"/>
    </location>
</feature>
<keyword evidence="8" id="KW-0175">Coiled coil</keyword>
<evidence type="ECO:0000259" key="17">
    <source>
        <dbReference type="PROSITE" id="PS50105"/>
    </source>
</evidence>
<feature type="region of interest" description="Disordered" evidence="16">
    <location>
        <begin position="41"/>
        <end position="61"/>
    </location>
</feature>
<keyword evidence="9" id="KW-0009">Actin-binding</keyword>
<dbReference type="FunFam" id="2.30.42.10:FF:000010">
    <property type="entry name" value="Neurabin-1 isoform 1"/>
    <property type="match status" value="1"/>
</dbReference>
<accession>A0AAY4ENL8</accession>
<feature type="compositionally biased region" description="Polar residues" evidence="16">
    <location>
        <begin position="252"/>
        <end position="290"/>
    </location>
</feature>
<protein>
    <recommendedName>
        <fullName evidence="12">Neurabin-1</fullName>
    </recommendedName>
    <alternativeName>
        <fullName evidence="14">Neurabin-I</fullName>
    </alternativeName>
    <alternativeName>
        <fullName evidence="13">Neural tissue-specific F-actin-binding protein I</fullName>
    </alternativeName>
    <alternativeName>
        <fullName evidence="15">Protein phosphatase 1 regulatory subunit 9A</fullName>
    </alternativeName>
</protein>
<reference evidence="19 20" key="1">
    <citation type="submission" date="2020-06" db="EMBL/GenBank/DDBJ databases">
        <authorList>
            <consortium name="Wellcome Sanger Institute Data Sharing"/>
        </authorList>
    </citation>
    <scope>NUCLEOTIDE SEQUENCE [LARGE SCALE GENOMIC DNA]</scope>
</reference>
<feature type="compositionally biased region" description="Basic and acidic residues" evidence="16">
    <location>
        <begin position="369"/>
        <end position="402"/>
    </location>
</feature>
<feature type="compositionally biased region" description="Polar residues" evidence="16">
    <location>
        <begin position="891"/>
        <end position="907"/>
    </location>
</feature>
<feature type="compositionally biased region" description="Acidic residues" evidence="16">
    <location>
        <begin position="403"/>
        <end position="423"/>
    </location>
</feature>
<evidence type="ECO:0000256" key="16">
    <source>
        <dbReference type="SAM" id="MobiDB-lite"/>
    </source>
</evidence>
<feature type="domain" description="SAM" evidence="17">
    <location>
        <begin position="1247"/>
        <end position="1310"/>
    </location>
</feature>
<dbReference type="GO" id="GO:0030425">
    <property type="term" value="C:dendrite"/>
    <property type="evidence" value="ECO:0007669"/>
    <property type="project" value="TreeGrafter"/>
</dbReference>
<evidence type="ECO:0000256" key="15">
    <source>
        <dbReference type="ARBA" id="ARBA00082439"/>
    </source>
</evidence>
<feature type="compositionally biased region" description="Low complexity" evidence="16">
    <location>
        <begin position="1150"/>
        <end position="1160"/>
    </location>
</feature>
<dbReference type="Pfam" id="PF17817">
    <property type="entry name" value="PDZ_5"/>
    <property type="match status" value="1"/>
</dbReference>
<dbReference type="Ensembl" id="ENSDCDT00010069973.1">
    <property type="protein sequence ID" value="ENSDCDP00010059260.1"/>
    <property type="gene ID" value="ENSDCDG00010033158.1"/>
</dbReference>
<feature type="compositionally biased region" description="Basic and acidic residues" evidence="16">
    <location>
        <begin position="139"/>
        <end position="149"/>
    </location>
</feature>
<feature type="region of interest" description="Disordered" evidence="16">
    <location>
        <begin position="1"/>
        <end position="23"/>
    </location>
</feature>
<dbReference type="GO" id="GO:0005737">
    <property type="term" value="C:cytoplasm"/>
    <property type="evidence" value="ECO:0007669"/>
    <property type="project" value="TreeGrafter"/>
</dbReference>
<evidence type="ECO:0000256" key="2">
    <source>
        <dbReference type="ARBA" id="ARBA00022473"/>
    </source>
</evidence>
<evidence type="ECO:0000256" key="9">
    <source>
        <dbReference type="ARBA" id="ARBA00023203"/>
    </source>
</evidence>
<keyword evidence="2" id="KW-0217">Developmental protein</keyword>
<feature type="region of interest" description="Disordered" evidence="16">
    <location>
        <begin position="214"/>
        <end position="468"/>
    </location>
</feature>
<feature type="domain" description="PDZ" evidence="18">
    <location>
        <begin position="580"/>
        <end position="668"/>
    </location>
</feature>
<dbReference type="GO" id="GO:0019722">
    <property type="term" value="P:calcium-mediated signaling"/>
    <property type="evidence" value="ECO:0007669"/>
    <property type="project" value="TreeGrafter"/>
</dbReference>
<dbReference type="InterPro" id="IPR001478">
    <property type="entry name" value="PDZ"/>
</dbReference>
<sequence>MIEGESGGTGSTERALRSASPHRNAYTTDFHAIKCSFDGAKANGPGGSHQGPRGRPAGARGSKIQNNIFLQMDGQHLARAQFGPGSHKSTSGSEDVDVDKAALAQKFSVTRKLFEQAVSAERPAAPAKAAVRLPVDGGAEGRGDAEKEQVGGGRDTPTRTSGSSTNAGPMSRRLESFMRDNDNEDVQFRCEVPTQADNFGDSLETNGLSRTSFTLMPRSAGNVGSLEGLYEPSTKENGYCGTISPTERSESSGHPSPDSNKSSESKPATKTREPPSQNHVLETTVEGRSSNELEEERAGLPPAAKTSGMDTVRAELVVLQNESSESEGNEEEHLEDDVFEEAGPEDPIGGDVAQSVEQVKESGSGPCFGKRERRENAEKEQCPAEELPGKVDRHQAEESMQKEEEDGEEEDGGEKVDESDDEVTVTLQKEEQSEAAGREEVSDVNGGEGEGDRMCEGEEEDVAVEEDGVKGSAVICGIENAAFVDDREKEKDLESHQVKDEGKWDRPSQPGPEVYEEIPGLSDEEDSTSTRKISFSTAPIKVYCTYSNEEYDRRNDEVDPVSASAEYELEKRVEKMEVFPVEIQKGEGGLGVSIIGMGVGADQGLEKLGIFVKTITMGGAAQQDGRIHINDQIVEVDGVSLVGVTQLFAATILKNTRGLVKFLIGREKPGVESEVARLIRETLDQEKKGKDQNLDHQNQDQLQEVENHSGSSSMEHEHMEVEDKKKEAQEALEEMENQEWSLPENVDPAELNRRFKELHEKHTSTLSNLRKVKERLRVCEEQRALWESRGATLEQKAQESQERMERLEQYWQESQTLCKTISQQLRDTQEQQETLQLKYSRTKALLTEHQQREADFDKLKEELNRTLQDRDGEYREKVAQLQQQIAALESKVQSNRQLSSPESVTSDRNGHFADEVLSDPDWNEAVPETNRLDCSAHRAKAQLAQMSRRQRPSRHKLRESLKGYSQVEDPEVGENSSLEPNKRQSLLESLSLPVPMTQLEGQQRSKRDPSTSPSISACTSEGGVHSPNPNLAPPKDTSTPSGLLHSLRTRRSKSREQSRSRKSKDDGDSSSSGKAKRRFPDFSGLRKSGGKGRKQEKDVLMGSLEGRGSGGLLDVSSGNVSPSGSVSSVPSCMPFSWFGDRDREREKEQSLSSSSLPHTPSDTHREQHDKHHLSWPSLLSHPFDLSLSVNDDSNPGSPRSALAALLSEPHLAGRSHVLTFSSSETLDDDTPPTGKEYHWQNRPLSEWTSQQVCHWLMGMNMDQYIAEFTAKGIDGQRLVRLDSSKLKELGVSSQRDRSSLKKKVKDMKKMQEKLEKRMAKRETRRGGARPTNADTFC</sequence>
<gene>
    <name evidence="19" type="primary">ppp1r9alb</name>
</gene>
<evidence type="ECO:0000256" key="3">
    <source>
        <dbReference type="ARBA" id="ARBA00022490"/>
    </source>
</evidence>
<dbReference type="SUPFAM" id="SSF47769">
    <property type="entry name" value="SAM/Pointed domain"/>
    <property type="match status" value="1"/>
</dbReference>
<feature type="region of interest" description="Disordered" evidence="16">
    <location>
        <begin position="1290"/>
        <end position="1337"/>
    </location>
</feature>
<feature type="compositionally biased region" description="Polar residues" evidence="16">
    <location>
        <begin position="1010"/>
        <end position="1019"/>
    </location>
</feature>
<feature type="compositionally biased region" description="Polar residues" evidence="16">
    <location>
        <begin position="974"/>
        <end position="988"/>
    </location>
</feature>
<feature type="compositionally biased region" description="Polar residues" evidence="16">
    <location>
        <begin position="158"/>
        <end position="168"/>
    </location>
</feature>
<dbReference type="Pfam" id="PF00595">
    <property type="entry name" value="PDZ"/>
    <property type="match status" value="1"/>
</dbReference>
<dbReference type="PANTHER" id="PTHR16154:SF26">
    <property type="entry name" value="PROTEIN PHOSPHATASE 1 REGULATORY SUBUNIT 9 LIKE"/>
    <property type="match status" value="1"/>
</dbReference>
<keyword evidence="5" id="KW-0221">Differentiation</keyword>
<dbReference type="SUPFAM" id="SSF50156">
    <property type="entry name" value="PDZ domain-like"/>
    <property type="match status" value="1"/>
</dbReference>
<feature type="region of interest" description="Disordered" evidence="16">
    <location>
        <begin position="938"/>
        <end position="1172"/>
    </location>
</feature>
<dbReference type="Proteomes" id="UP000694580">
    <property type="component" value="Chromosome 5"/>
</dbReference>
<evidence type="ECO:0000256" key="14">
    <source>
        <dbReference type="ARBA" id="ARBA00077125"/>
    </source>
</evidence>
<dbReference type="CDD" id="cd09512">
    <property type="entry name" value="SAM_Neurabin-like"/>
    <property type="match status" value="1"/>
</dbReference>
<feature type="compositionally biased region" description="Low complexity" evidence="16">
    <location>
        <begin position="699"/>
        <end position="713"/>
    </location>
</feature>
<dbReference type="Gene3D" id="2.30.42.10">
    <property type="match status" value="1"/>
</dbReference>
<dbReference type="PROSITE" id="PS50106">
    <property type="entry name" value="PDZ"/>
    <property type="match status" value="1"/>
</dbReference>
<reference evidence="19" key="2">
    <citation type="submission" date="2025-08" db="UniProtKB">
        <authorList>
            <consortium name="Ensembl"/>
        </authorList>
    </citation>
    <scope>IDENTIFICATION</scope>
</reference>
<evidence type="ECO:0000256" key="10">
    <source>
        <dbReference type="ARBA" id="ARBA00023212"/>
    </source>
</evidence>
<feature type="region of interest" description="Disordered" evidence="16">
    <location>
        <begin position="684"/>
        <end position="722"/>
    </location>
</feature>
<dbReference type="InterPro" id="IPR013761">
    <property type="entry name" value="SAM/pointed_sf"/>
</dbReference>
<keyword evidence="20" id="KW-1185">Reference proteome</keyword>
<dbReference type="GO" id="GO:0051015">
    <property type="term" value="F:actin filament binding"/>
    <property type="evidence" value="ECO:0007669"/>
    <property type="project" value="TreeGrafter"/>
</dbReference>
<feature type="compositionally biased region" description="Basic and acidic residues" evidence="16">
    <location>
        <begin position="487"/>
        <end position="506"/>
    </location>
</feature>
<feature type="compositionally biased region" description="Basic and acidic residues" evidence="16">
    <location>
        <begin position="428"/>
        <end position="441"/>
    </location>
</feature>
<dbReference type="GO" id="GO:0007015">
    <property type="term" value="P:actin filament organization"/>
    <property type="evidence" value="ECO:0007669"/>
    <property type="project" value="TreeGrafter"/>
</dbReference>
<dbReference type="InterPro" id="IPR040645">
    <property type="entry name" value="Neurabin-1/2_PDZ"/>
</dbReference>
<evidence type="ECO:0000313" key="19">
    <source>
        <dbReference type="Ensembl" id="ENSDCDP00010059260.1"/>
    </source>
</evidence>
<organism evidence="19 20">
    <name type="scientific">Denticeps clupeoides</name>
    <name type="common">denticle herring</name>
    <dbReference type="NCBI Taxonomy" id="299321"/>
    <lineage>
        <taxon>Eukaryota</taxon>
        <taxon>Metazoa</taxon>
        <taxon>Chordata</taxon>
        <taxon>Craniata</taxon>
        <taxon>Vertebrata</taxon>
        <taxon>Euteleostomi</taxon>
        <taxon>Actinopterygii</taxon>
        <taxon>Neopterygii</taxon>
        <taxon>Teleostei</taxon>
        <taxon>Clupei</taxon>
        <taxon>Clupeiformes</taxon>
        <taxon>Denticipitoidei</taxon>
        <taxon>Denticipitidae</taxon>
        <taxon>Denticeps</taxon>
    </lineage>
</organism>
<dbReference type="Gene3D" id="1.10.150.50">
    <property type="entry name" value="Transcription Factor, Ets-1"/>
    <property type="match status" value="1"/>
</dbReference>
<feature type="compositionally biased region" description="Basic and acidic residues" evidence="16">
    <location>
        <begin position="684"/>
        <end position="698"/>
    </location>
</feature>
<evidence type="ECO:0000259" key="18">
    <source>
        <dbReference type="PROSITE" id="PS50106"/>
    </source>
</evidence>
<evidence type="ECO:0000256" key="12">
    <source>
        <dbReference type="ARBA" id="ARBA00067399"/>
    </source>
</evidence>
<dbReference type="InterPro" id="IPR036034">
    <property type="entry name" value="PDZ_sf"/>
</dbReference>
<evidence type="ECO:0000256" key="7">
    <source>
        <dbReference type="ARBA" id="ARBA00023018"/>
    </source>
</evidence>
<feature type="region of interest" description="Disordered" evidence="16">
    <location>
        <begin position="891"/>
        <end position="924"/>
    </location>
</feature>
<dbReference type="SMART" id="SM00228">
    <property type="entry name" value="PDZ"/>
    <property type="match status" value="1"/>
</dbReference>
<keyword evidence="6" id="KW-0524">Neurogenesis</keyword>
<evidence type="ECO:0000256" key="8">
    <source>
        <dbReference type="ARBA" id="ARBA00023054"/>
    </source>
</evidence>